<organism evidence="1 2">
    <name type="scientific">Persea americana</name>
    <name type="common">Avocado</name>
    <dbReference type="NCBI Taxonomy" id="3435"/>
    <lineage>
        <taxon>Eukaryota</taxon>
        <taxon>Viridiplantae</taxon>
        <taxon>Streptophyta</taxon>
        <taxon>Embryophyta</taxon>
        <taxon>Tracheophyta</taxon>
        <taxon>Spermatophyta</taxon>
        <taxon>Magnoliopsida</taxon>
        <taxon>Magnoliidae</taxon>
        <taxon>Laurales</taxon>
        <taxon>Lauraceae</taxon>
        <taxon>Persea</taxon>
    </lineage>
</organism>
<protein>
    <submittedName>
        <fullName evidence="1">Uncharacterized protein</fullName>
    </submittedName>
</protein>
<evidence type="ECO:0000313" key="2">
    <source>
        <dbReference type="Proteomes" id="UP001234297"/>
    </source>
</evidence>
<sequence>MLRRRYVSGLSFFREKAVKDAGCEFLLCSDFGIGFNARYLQHISGLYNSISIPELSTLVVDLKTRESNCCEQLI</sequence>
<dbReference type="EMBL" id="CM056816">
    <property type="protein sequence ID" value="KAJ8633903.1"/>
    <property type="molecule type" value="Genomic_DNA"/>
</dbReference>
<evidence type="ECO:0000313" key="1">
    <source>
        <dbReference type="EMBL" id="KAJ8633903.1"/>
    </source>
</evidence>
<name>A0ACC2LL22_PERAE</name>
<comment type="caution">
    <text evidence="1">The sequence shown here is derived from an EMBL/GenBank/DDBJ whole genome shotgun (WGS) entry which is preliminary data.</text>
</comment>
<gene>
    <name evidence="1" type="ORF">MRB53_027239</name>
</gene>
<keyword evidence="2" id="KW-1185">Reference proteome</keyword>
<accession>A0ACC2LL22</accession>
<proteinExistence type="predicted"/>
<reference evidence="1 2" key="1">
    <citation type="journal article" date="2022" name="Hortic Res">
        <title>A haplotype resolved chromosomal level avocado genome allows analysis of novel avocado genes.</title>
        <authorList>
            <person name="Nath O."/>
            <person name="Fletcher S.J."/>
            <person name="Hayward A."/>
            <person name="Shaw L.M."/>
            <person name="Masouleh A.K."/>
            <person name="Furtado A."/>
            <person name="Henry R.J."/>
            <person name="Mitter N."/>
        </authorList>
    </citation>
    <scope>NUCLEOTIDE SEQUENCE [LARGE SCALE GENOMIC DNA]</scope>
    <source>
        <strain evidence="2">cv. Hass</strain>
    </source>
</reference>
<dbReference type="Proteomes" id="UP001234297">
    <property type="component" value="Chromosome 8"/>
</dbReference>